<gene>
    <name evidence="1" type="ORF">HUJ06_030179</name>
</gene>
<proteinExistence type="predicted"/>
<comment type="caution">
    <text evidence="1">The sequence shown here is derived from an EMBL/GenBank/DDBJ whole genome shotgun (WGS) entry which is preliminary data.</text>
</comment>
<dbReference type="AlphaFoldDB" id="A0A822YB04"/>
<sequence>MITCEEEEEEKNEKLWVIIPCEEEEEEGGGEEEEKEGRKCEKTYMCRLVTGAEFSQSEVENEGGFGRPFENFARYMEKIRSPNRPKASLIASQL</sequence>
<evidence type="ECO:0000313" key="1">
    <source>
        <dbReference type="EMBL" id="DAD28711.1"/>
    </source>
</evidence>
<dbReference type="EMBL" id="DUZY01000002">
    <property type="protein sequence ID" value="DAD28711.1"/>
    <property type="molecule type" value="Genomic_DNA"/>
</dbReference>
<keyword evidence="2" id="KW-1185">Reference proteome</keyword>
<reference evidence="1 2" key="1">
    <citation type="journal article" date="2020" name="Mol. Biol. Evol.">
        <title>Distinct Expression and Methylation Patterns for Genes with Different Fates following a Single Whole-Genome Duplication in Flowering Plants.</title>
        <authorList>
            <person name="Shi T."/>
            <person name="Rahmani R.S."/>
            <person name="Gugger P.F."/>
            <person name="Wang M."/>
            <person name="Li H."/>
            <person name="Zhang Y."/>
            <person name="Li Z."/>
            <person name="Wang Q."/>
            <person name="Van de Peer Y."/>
            <person name="Marchal K."/>
            <person name="Chen J."/>
        </authorList>
    </citation>
    <scope>NUCLEOTIDE SEQUENCE [LARGE SCALE GENOMIC DNA]</scope>
    <source>
        <tissue evidence="1">Leaf</tissue>
    </source>
</reference>
<organism evidence="1 2">
    <name type="scientific">Nelumbo nucifera</name>
    <name type="common">Sacred lotus</name>
    <dbReference type="NCBI Taxonomy" id="4432"/>
    <lineage>
        <taxon>Eukaryota</taxon>
        <taxon>Viridiplantae</taxon>
        <taxon>Streptophyta</taxon>
        <taxon>Embryophyta</taxon>
        <taxon>Tracheophyta</taxon>
        <taxon>Spermatophyta</taxon>
        <taxon>Magnoliopsida</taxon>
        <taxon>Proteales</taxon>
        <taxon>Nelumbonaceae</taxon>
        <taxon>Nelumbo</taxon>
    </lineage>
</organism>
<accession>A0A822YB04</accession>
<dbReference type="Proteomes" id="UP000607653">
    <property type="component" value="Unassembled WGS sequence"/>
</dbReference>
<name>A0A822YB04_NELNU</name>
<evidence type="ECO:0000313" key="2">
    <source>
        <dbReference type="Proteomes" id="UP000607653"/>
    </source>
</evidence>
<protein>
    <submittedName>
        <fullName evidence="1">Uncharacterized protein</fullName>
    </submittedName>
</protein>